<protein>
    <submittedName>
        <fullName evidence="1">Uncharacterized protein</fullName>
    </submittedName>
</protein>
<name>A0ABT9XLB6_9BACL</name>
<reference evidence="1 2" key="1">
    <citation type="submission" date="2023-07" db="EMBL/GenBank/DDBJ databases">
        <title>Genomic Encyclopedia of Type Strains, Phase IV (KMG-IV): sequencing the most valuable type-strain genomes for metagenomic binning, comparative biology and taxonomic classification.</title>
        <authorList>
            <person name="Goeker M."/>
        </authorList>
    </citation>
    <scope>NUCLEOTIDE SEQUENCE [LARGE SCALE GENOMIC DNA]</scope>
    <source>
        <strain evidence="1 2">DSM 4006</strain>
    </source>
</reference>
<proteinExistence type="predicted"/>
<gene>
    <name evidence="1" type="ORF">J2S03_002951</name>
</gene>
<evidence type="ECO:0000313" key="2">
    <source>
        <dbReference type="Proteomes" id="UP001232973"/>
    </source>
</evidence>
<accession>A0ABT9XLB6</accession>
<dbReference type="Proteomes" id="UP001232973">
    <property type="component" value="Unassembled WGS sequence"/>
</dbReference>
<sequence length="82" mass="9649">MRVREHFLLGTETATISVTAKVDCNREFLFQHAVESILARYREEFGREAYLAFIQQLSEKAPSNVEWRLRPEDSCWNQVKSD</sequence>
<dbReference type="RefSeq" id="WP_274455566.1">
    <property type="nucleotide sequence ID" value="NZ_CP067097.1"/>
</dbReference>
<evidence type="ECO:0000313" key="1">
    <source>
        <dbReference type="EMBL" id="MDQ0191083.1"/>
    </source>
</evidence>
<keyword evidence="2" id="KW-1185">Reference proteome</keyword>
<dbReference type="EMBL" id="JAUSTP010000030">
    <property type="protein sequence ID" value="MDQ0191083.1"/>
    <property type="molecule type" value="Genomic_DNA"/>
</dbReference>
<comment type="caution">
    <text evidence="1">The sequence shown here is derived from an EMBL/GenBank/DDBJ whole genome shotgun (WGS) entry which is preliminary data.</text>
</comment>
<organism evidence="1 2">
    <name type="scientific">Alicyclobacillus cycloheptanicus</name>
    <dbReference type="NCBI Taxonomy" id="1457"/>
    <lineage>
        <taxon>Bacteria</taxon>
        <taxon>Bacillati</taxon>
        <taxon>Bacillota</taxon>
        <taxon>Bacilli</taxon>
        <taxon>Bacillales</taxon>
        <taxon>Alicyclobacillaceae</taxon>
        <taxon>Alicyclobacillus</taxon>
    </lineage>
</organism>